<sequence>MYMIEYHTIFILKKTDRFFKTFRSPLPENSAGAADEAPLRSCGSPCIAPSWGDAKCFGGGKTHEIRILTQLCAGQRAKIWRRGKDFFGKSSLKNAHFCYNSSKVPLCGGPARQTLKARCAFLSAFVTCKTMTRMVLLWPLRGDIML</sequence>
<proteinExistence type="predicted"/>
<evidence type="ECO:0000313" key="1">
    <source>
        <dbReference type="EMBL" id="KJF39752.1"/>
    </source>
</evidence>
<organism evidence="1 2">
    <name type="scientific">Ruthenibacterium lactatiformans</name>
    <dbReference type="NCBI Taxonomy" id="1550024"/>
    <lineage>
        <taxon>Bacteria</taxon>
        <taxon>Bacillati</taxon>
        <taxon>Bacillota</taxon>
        <taxon>Clostridia</taxon>
        <taxon>Eubacteriales</taxon>
        <taxon>Oscillospiraceae</taxon>
        <taxon>Ruthenibacterium</taxon>
    </lineage>
</organism>
<name>A0A0D8IYL4_9FIRM</name>
<comment type="caution">
    <text evidence="1">The sequence shown here is derived from an EMBL/GenBank/DDBJ whole genome shotgun (WGS) entry which is preliminary data.</text>
</comment>
<dbReference type="AlphaFoldDB" id="A0A0D8IYL4"/>
<gene>
    <name evidence="1" type="ORF">TQ39_10175</name>
</gene>
<protein>
    <submittedName>
        <fullName evidence="1">Uncharacterized protein</fullName>
    </submittedName>
</protein>
<keyword evidence="2" id="KW-1185">Reference proteome</keyword>
<reference evidence="1" key="1">
    <citation type="submission" date="2015-02" db="EMBL/GenBank/DDBJ databases">
        <title>A novel member of the family Ruminococcaceae isolated from human feces.</title>
        <authorList>
            <person name="Shkoporov A.N."/>
            <person name="Chaplin A.V."/>
            <person name="Motuzova O.V."/>
            <person name="Kafarskaia L.I."/>
            <person name="Khokhlova E.V."/>
            <person name="Efimov B.A."/>
        </authorList>
    </citation>
    <scope>NUCLEOTIDE SEQUENCE [LARGE SCALE GENOMIC DNA]</scope>
    <source>
        <strain evidence="1">585-1</strain>
    </source>
</reference>
<evidence type="ECO:0000313" key="2">
    <source>
        <dbReference type="Proteomes" id="UP000032483"/>
    </source>
</evidence>
<dbReference type="EMBL" id="JXXK01000013">
    <property type="protein sequence ID" value="KJF39752.1"/>
    <property type="molecule type" value="Genomic_DNA"/>
</dbReference>
<dbReference type="Proteomes" id="UP000032483">
    <property type="component" value="Unassembled WGS sequence"/>
</dbReference>
<accession>A0A0D8IYL4</accession>